<keyword evidence="2" id="KW-0472">Membrane</keyword>
<gene>
    <name evidence="4" type="ORF">I7X39_00470</name>
</gene>
<dbReference type="InterPro" id="IPR050739">
    <property type="entry name" value="MFP"/>
</dbReference>
<proteinExistence type="predicted"/>
<dbReference type="AlphaFoldDB" id="A0A931IZ16"/>
<dbReference type="InterPro" id="IPR000089">
    <property type="entry name" value="Biotin_lipoyl"/>
</dbReference>
<keyword evidence="5" id="KW-1185">Reference proteome</keyword>
<reference evidence="4" key="1">
    <citation type="submission" date="2020-12" db="EMBL/GenBank/DDBJ databases">
        <title>The genome sequence of Inhella sp. 1Y17.</title>
        <authorList>
            <person name="Liu Y."/>
        </authorList>
    </citation>
    <scope>NUCLEOTIDE SEQUENCE</scope>
    <source>
        <strain evidence="4">1Y17</strain>
    </source>
</reference>
<keyword evidence="1" id="KW-0175">Coiled coil</keyword>
<accession>A0A931IZ16</accession>
<dbReference type="PANTHER" id="PTHR30386">
    <property type="entry name" value="MEMBRANE FUSION SUBUNIT OF EMRAB-TOLC MULTIDRUG EFFLUX PUMP"/>
    <property type="match status" value="1"/>
</dbReference>
<feature type="coiled-coil region" evidence="1">
    <location>
        <begin position="214"/>
        <end position="259"/>
    </location>
</feature>
<dbReference type="PANTHER" id="PTHR30386:SF28">
    <property type="entry name" value="EXPORTED PROTEIN"/>
    <property type="match status" value="1"/>
</dbReference>
<evidence type="ECO:0000256" key="2">
    <source>
        <dbReference type="SAM" id="Phobius"/>
    </source>
</evidence>
<evidence type="ECO:0000259" key="3">
    <source>
        <dbReference type="Pfam" id="PF00364"/>
    </source>
</evidence>
<evidence type="ECO:0000256" key="1">
    <source>
        <dbReference type="SAM" id="Coils"/>
    </source>
</evidence>
<feature type="transmembrane region" description="Helical" evidence="2">
    <location>
        <begin position="29"/>
        <end position="50"/>
    </location>
</feature>
<dbReference type="RefSeq" id="WP_198108991.1">
    <property type="nucleotide sequence ID" value="NZ_JAEDAK010000001.1"/>
</dbReference>
<comment type="caution">
    <text evidence="4">The sequence shown here is derived from an EMBL/GenBank/DDBJ whole genome shotgun (WGS) entry which is preliminary data.</text>
</comment>
<dbReference type="InterPro" id="IPR011053">
    <property type="entry name" value="Single_hybrid_motif"/>
</dbReference>
<name>A0A931IZ16_9BURK</name>
<dbReference type="Pfam" id="PF00364">
    <property type="entry name" value="Biotin_lipoyl"/>
    <property type="match status" value="1"/>
</dbReference>
<dbReference type="SUPFAM" id="SSF51230">
    <property type="entry name" value="Single hybrid motif"/>
    <property type="match status" value="1"/>
</dbReference>
<dbReference type="Proteomes" id="UP000613266">
    <property type="component" value="Unassembled WGS sequence"/>
</dbReference>
<evidence type="ECO:0000313" key="4">
    <source>
        <dbReference type="EMBL" id="MBH9575366.1"/>
    </source>
</evidence>
<feature type="domain" description="Lipoyl-binding" evidence="3">
    <location>
        <begin position="70"/>
        <end position="100"/>
    </location>
</feature>
<protein>
    <submittedName>
        <fullName evidence="4">HlyD family efflux transporter periplasmic adaptor subunit</fullName>
    </submittedName>
</protein>
<keyword evidence="2" id="KW-0812">Transmembrane</keyword>
<dbReference type="EMBL" id="JAEDAK010000001">
    <property type="protein sequence ID" value="MBH9575366.1"/>
    <property type="molecule type" value="Genomic_DNA"/>
</dbReference>
<keyword evidence="2" id="KW-1133">Transmembrane helix</keyword>
<dbReference type="Gene3D" id="2.40.50.100">
    <property type="match status" value="1"/>
</dbReference>
<sequence>MSASLFRPEVMNAQQAQWLGSIRIARPPGFALVTVLAVACAAALVAFAVWGEYTRKVTLPGVLMPEGGVMDISSPQGGTVSEVLVKEGDEVQAGQPLIRLRAERQLAAGELGQLQAAAVAQQRQSLETELRLLEQRTQQRSAALSDRLRSLKSDEGSLRGELEAVQQRVALADKSARNFEELAAKGFMSQLQAQQKQEELLDLGLRERNARRALEAAQREQVGIQAELALARTQLESERSQLQRQLAELTQEGSDLGARSAWTLTAPRAGRVATLIAVAGQAATAERTLATLLPAGATSEANLVAHLYAPSRMAGFVELGQPVWLRYAAYPYQKFGMQRGEVVAVSRSPVNPQDLPSGRSQALMQSVQAVEPLYRIQVSLARQHIQVQGELQPLKVGTALESQVRQEARAIWEWVLEPVLAVWAKGRV</sequence>
<evidence type="ECO:0000313" key="5">
    <source>
        <dbReference type="Proteomes" id="UP000613266"/>
    </source>
</evidence>
<organism evidence="4 5">
    <name type="scientific">Inhella proteolytica</name>
    <dbReference type="NCBI Taxonomy" id="2795029"/>
    <lineage>
        <taxon>Bacteria</taxon>
        <taxon>Pseudomonadati</taxon>
        <taxon>Pseudomonadota</taxon>
        <taxon>Betaproteobacteria</taxon>
        <taxon>Burkholderiales</taxon>
        <taxon>Sphaerotilaceae</taxon>
        <taxon>Inhella</taxon>
    </lineage>
</organism>
<dbReference type="PRINTS" id="PR01490">
    <property type="entry name" value="RTXTOXIND"/>
</dbReference>